<protein>
    <submittedName>
        <fullName evidence="2">Glycosyltransferase involved in cell wall biosynthesis</fullName>
    </submittedName>
</protein>
<keyword evidence="3" id="KW-1185">Reference proteome</keyword>
<dbReference type="AlphaFoldDB" id="A0A318SAG5"/>
<feature type="domain" description="Glycosyltransferase subfamily 4-like N-terminal" evidence="1">
    <location>
        <begin position="28"/>
        <end position="187"/>
    </location>
</feature>
<dbReference type="Gene3D" id="3.40.50.2000">
    <property type="entry name" value="Glycogen Phosphorylase B"/>
    <property type="match status" value="2"/>
</dbReference>
<dbReference type="InterPro" id="IPR050194">
    <property type="entry name" value="Glycosyltransferase_grp1"/>
</dbReference>
<accession>A0A318SAG5</accession>
<evidence type="ECO:0000313" key="3">
    <source>
        <dbReference type="Proteomes" id="UP000248326"/>
    </source>
</evidence>
<dbReference type="Pfam" id="PF13692">
    <property type="entry name" value="Glyco_trans_1_4"/>
    <property type="match status" value="1"/>
</dbReference>
<dbReference type="RefSeq" id="WP_110886547.1">
    <property type="nucleotide sequence ID" value="NZ_QJSX01000006.1"/>
</dbReference>
<proteinExistence type="predicted"/>
<dbReference type="CDD" id="cd03801">
    <property type="entry name" value="GT4_PimA-like"/>
    <property type="match status" value="1"/>
</dbReference>
<evidence type="ECO:0000259" key="1">
    <source>
        <dbReference type="Pfam" id="PF13439"/>
    </source>
</evidence>
<dbReference type="OrthoDB" id="7560678at2"/>
<dbReference type="InterPro" id="IPR028098">
    <property type="entry name" value="Glyco_trans_4-like_N"/>
</dbReference>
<reference evidence="2 3" key="1">
    <citation type="submission" date="2018-06" db="EMBL/GenBank/DDBJ databases">
        <title>Genomic Encyclopedia of Type Strains, Phase IV (KMG-IV): sequencing the most valuable type-strain genomes for metagenomic binning, comparative biology and taxonomic classification.</title>
        <authorList>
            <person name="Goeker M."/>
        </authorList>
    </citation>
    <scope>NUCLEOTIDE SEQUENCE [LARGE SCALE GENOMIC DNA]</scope>
    <source>
        <strain evidence="2 3">DSM 18048</strain>
    </source>
</reference>
<evidence type="ECO:0000313" key="2">
    <source>
        <dbReference type="EMBL" id="PYE54160.1"/>
    </source>
</evidence>
<gene>
    <name evidence="2" type="ORF">DES52_106125</name>
</gene>
<keyword evidence="2" id="KW-0808">Transferase</keyword>
<dbReference type="GO" id="GO:0016757">
    <property type="term" value="F:glycosyltransferase activity"/>
    <property type="evidence" value="ECO:0007669"/>
    <property type="project" value="TreeGrafter"/>
</dbReference>
<dbReference type="EMBL" id="QJSX01000006">
    <property type="protein sequence ID" value="PYE54160.1"/>
    <property type="molecule type" value="Genomic_DNA"/>
</dbReference>
<dbReference type="Proteomes" id="UP000248326">
    <property type="component" value="Unassembled WGS sequence"/>
</dbReference>
<sequence length="395" mass="43318">MPRRPRLAFAHPLDVRDAHTWSGTPRSLLRALETYDVEVIPISPLVMDVGDHERRQHARYARVAQHYHLDSTPRATEGYARQVERALRDVRPDALLCVTPLVLANLDTRIPAFLWTDATYALLHQTYPNFTNVSAESIARGWMADAQALSRCHQAVYTSTWAADSAQQDFGVPNERVKVVPFGANLDLPPARSVALDLLAARSTRELRLLWMGMHWDRKGGDTAVRTLTVLRDLGVPATLTIVGVSPPDGAKDIPFVRWEGFLSKNTPSGRARLDALLADAHVLLLPSRADCTPMVVGEANAFAVPVVAANVGGMSSVVCEGVNGTLLPAGVPGEAYAERLAVLWTDRTVLTALGRTARDAYDEVLNWGVATRQFLQLLDRALDTTSVRTSIQRA</sequence>
<comment type="caution">
    <text evidence="2">The sequence shown here is derived from an EMBL/GenBank/DDBJ whole genome shotgun (WGS) entry which is preliminary data.</text>
</comment>
<organism evidence="2 3">
    <name type="scientific">Deinococcus yavapaiensis KR-236</name>
    <dbReference type="NCBI Taxonomy" id="694435"/>
    <lineage>
        <taxon>Bacteria</taxon>
        <taxon>Thermotogati</taxon>
        <taxon>Deinococcota</taxon>
        <taxon>Deinococci</taxon>
        <taxon>Deinococcales</taxon>
        <taxon>Deinococcaceae</taxon>
        <taxon>Deinococcus</taxon>
    </lineage>
</organism>
<dbReference type="PANTHER" id="PTHR45947">
    <property type="entry name" value="SULFOQUINOVOSYL TRANSFERASE SQD2"/>
    <property type="match status" value="1"/>
</dbReference>
<dbReference type="Pfam" id="PF13439">
    <property type="entry name" value="Glyco_transf_4"/>
    <property type="match status" value="1"/>
</dbReference>
<dbReference type="SUPFAM" id="SSF53756">
    <property type="entry name" value="UDP-Glycosyltransferase/glycogen phosphorylase"/>
    <property type="match status" value="1"/>
</dbReference>
<name>A0A318SAG5_9DEIO</name>
<dbReference type="PANTHER" id="PTHR45947:SF3">
    <property type="entry name" value="SULFOQUINOVOSYL TRANSFERASE SQD2"/>
    <property type="match status" value="1"/>
</dbReference>